<feature type="compositionally biased region" description="Pro residues" evidence="1">
    <location>
        <begin position="949"/>
        <end position="961"/>
    </location>
</feature>
<feature type="region of interest" description="Disordered" evidence="1">
    <location>
        <begin position="948"/>
        <end position="1004"/>
    </location>
</feature>
<protein>
    <submittedName>
        <fullName evidence="2">Uncharacterized protein</fullName>
    </submittedName>
</protein>
<organism evidence="2">
    <name type="scientific">hydrothermal vent metagenome</name>
    <dbReference type="NCBI Taxonomy" id="652676"/>
    <lineage>
        <taxon>unclassified sequences</taxon>
        <taxon>metagenomes</taxon>
        <taxon>ecological metagenomes</taxon>
    </lineage>
</organism>
<dbReference type="Gene3D" id="2.60.120.260">
    <property type="entry name" value="Galactose-binding domain-like"/>
    <property type="match status" value="1"/>
</dbReference>
<dbReference type="EMBL" id="UOGL01000575">
    <property type="protein sequence ID" value="VAX41663.1"/>
    <property type="molecule type" value="Genomic_DNA"/>
</dbReference>
<gene>
    <name evidence="2" type="ORF">MNBD_PLANCTO02-3031</name>
</gene>
<feature type="compositionally biased region" description="Basic and acidic residues" evidence="1">
    <location>
        <begin position="978"/>
        <end position="997"/>
    </location>
</feature>
<dbReference type="AlphaFoldDB" id="A0A3B1DX67"/>
<proteinExistence type="predicted"/>
<evidence type="ECO:0000313" key="2">
    <source>
        <dbReference type="EMBL" id="VAX41663.1"/>
    </source>
</evidence>
<feature type="region of interest" description="Disordered" evidence="1">
    <location>
        <begin position="495"/>
        <end position="522"/>
    </location>
</feature>
<name>A0A3B1DX67_9ZZZZ</name>
<reference evidence="2" key="1">
    <citation type="submission" date="2018-06" db="EMBL/GenBank/DDBJ databases">
        <authorList>
            <person name="Zhirakovskaya E."/>
        </authorList>
    </citation>
    <scope>NUCLEOTIDE SEQUENCE</scope>
</reference>
<accession>A0A3B1DX67</accession>
<evidence type="ECO:0000256" key="1">
    <source>
        <dbReference type="SAM" id="MobiDB-lite"/>
    </source>
</evidence>
<sequence>MLFLLGVTCCQRACAKEYRNGFNDDKTSWQLKYKEKKVKTLAHRRSRRLTVEGRASELVQLEVRQRGAVIEMTHKLPPARVIEDLKLTLSFRSNRGSAQLFLRVVFPHQKDSRTGAVLSTWVQGSTYSKVNSWEQLECTTTRKKMNGQIQRLYAKLNNRGLDFHDAFVDQAVIVFKENVGAVEYIVDQLQFGPIVDAQSKQAIAKANTKARYEESFNTSGAELRLGTMYVKNQPFFPRIAPYHNEEISQLKQTGLNTCWISDYQDRQLISDLKKVGISSTAVPPRATSRTGKILPASNAGLPPFGKETSSILFWMFGQHVSPRSKQDVKSWAQQIHQADRNYSRPIMIDVSGDERFFSQHVSMLGVSRHVSNTTLPYKEYRDWIISRRRLARPGSFAWTWIQTEPNSTQARHRYLTGRSPVVIEPEQIRLQVYSALSAGCRGIGYWKTYSLDGKAEGATERKLVISQLNREIGLVEEWLATGNVVAQVPFQIGNSSGQKTRRNNVSFRRSSSERQEQQSVLREQKYQTVRNRRLSSELEATIIRGESGLLLLPVWYGKGAQFCPGKMTANDVSIVVPGVDESAIAWEVTTTSVRSLPRERVTGGIRITLKKFDLTTMIILTSDRQLVARLKSRVAKIAKKSAKTSIDLAQEKYLRVKQIHTKLQQQGIGQVDASQLLAQARGLLKRAGFYYTRNDFNSARLLAADTMQSLRILQRAYWNDAVRSLSSPVSSPHAISFQTLPDHWKMIARLGRSEIKNDNNLLRSGDFEDIDTMTVEHWKHAQNHIEGVQATAELYPQSQKGKYSLRLIAVPKTGASVPRVLSKSPVLVSTPPMDVRSGQIVHISGWVKVVSRTVSGTDGLMIYDSLGGVQGAIRWKKQGRWKHFEFVREVSQTGSFHLTIALTGLGEILVDQLQVIPHNPRTFADAAASKPKKTSRLNARDLWNRLPSLPRPEFPEFPPLTRPQMPDLRSLNPLFQGDTKRKQDKVKTNRDKEEKQKQNPFSRR</sequence>